<organism evidence="3 4">
    <name type="scientific">Devosia yakushimensis</name>
    <dbReference type="NCBI Taxonomy" id="470028"/>
    <lineage>
        <taxon>Bacteria</taxon>
        <taxon>Pseudomonadati</taxon>
        <taxon>Pseudomonadota</taxon>
        <taxon>Alphaproteobacteria</taxon>
        <taxon>Hyphomicrobiales</taxon>
        <taxon>Devosiaceae</taxon>
        <taxon>Devosia</taxon>
    </lineage>
</organism>
<dbReference type="InterPro" id="IPR049625">
    <property type="entry name" value="Glyco_transf_61_cat"/>
</dbReference>
<dbReference type="RefSeq" id="WP_284392542.1">
    <property type="nucleotide sequence ID" value="NZ_BSNG01000001.1"/>
</dbReference>
<dbReference type="EMBL" id="BSNG01000001">
    <property type="protein sequence ID" value="GLQ11244.1"/>
    <property type="molecule type" value="Genomic_DNA"/>
</dbReference>
<evidence type="ECO:0000313" key="4">
    <source>
        <dbReference type="Proteomes" id="UP001161406"/>
    </source>
</evidence>
<proteinExistence type="predicted"/>
<sequence length="392" mass="44369">MNGNKVLELKYSDEYGEYGSKEHFFHFFWGYVLPGMHVAITTTRREPGTYSLTLEDCGPVMNKVSQDLFSLITADIKFKKSDEFSADCAQVPRWDIMINFDSVLFEDEHSFRGSTKNYRENEFLKSVLNQPGFLQNFQNELREVRSWVLGRVIDSEAAASSLIIPSVGELKLSGPPATHGVKKAIIKFLERQGPWHVQLSQKVLQRSINVVRMVVGKTPIAISPKRQVAASQKTPVAASRKRRRNGGARGPNCLLLCRSPEPEYYSENGQAEAKKYGASRRSLVEIDESFEYFKSKGHNIEKYEPGSENIFGQIKRFYASDAVIGIKGAELSNVFWMKPGSKMFVVTPSTMRSTPVYQRFSRFLGISSITVFGADGQNPSLYRLRREIDDQL</sequence>
<evidence type="ECO:0000256" key="1">
    <source>
        <dbReference type="SAM" id="MobiDB-lite"/>
    </source>
</evidence>
<dbReference type="Proteomes" id="UP001161406">
    <property type="component" value="Unassembled WGS sequence"/>
</dbReference>
<dbReference type="Pfam" id="PF04577">
    <property type="entry name" value="Glyco_transf_61"/>
    <property type="match status" value="1"/>
</dbReference>
<accession>A0ABQ5UJC8</accession>
<comment type="caution">
    <text evidence="3">The sequence shown here is derived from an EMBL/GenBank/DDBJ whole genome shotgun (WGS) entry which is preliminary data.</text>
</comment>
<feature type="region of interest" description="Disordered" evidence="1">
    <location>
        <begin position="231"/>
        <end position="252"/>
    </location>
</feature>
<reference evidence="3" key="2">
    <citation type="submission" date="2023-01" db="EMBL/GenBank/DDBJ databases">
        <title>Draft genome sequence of Devosia yakushimensis strain NBRC 103855.</title>
        <authorList>
            <person name="Sun Q."/>
            <person name="Mori K."/>
        </authorList>
    </citation>
    <scope>NUCLEOTIDE SEQUENCE</scope>
    <source>
        <strain evidence="3">NBRC 103855</strain>
    </source>
</reference>
<keyword evidence="4" id="KW-1185">Reference proteome</keyword>
<feature type="domain" description="Glycosyltransferase 61 catalytic" evidence="2">
    <location>
        <begin position="278"/>
        <end position="343"/>
    </location>
</feature>
<protein>
    <recommendedName>
        <fullName evidence="2">Glycosyltransferase 61 catalytic domain-containing protein</fullName>
    </recommendedName>
</protein>
<evidence type="ECO:0000259" key="2">
    <source>
        <dbReference type="Pfam" id="PF04577"/>
    </source>
</evidence>
<name>A0ABQ5UJC8_9HYPH</name>
<evidence type="ECO:0000313" key="3">
    <source>
        <dbReference type="EMBL" id="GLQ11244.1"/>
    </source>
</evidence>
<reference evidence="3" key="1">
    <citation type="journal article" date="2014" name="Int. J. Syst. Evol. Microbiol.">
        <title>Complete genome of a new Firmicutes species belonging to the dominant human colonic microbiota ('Ruminococcus bicirculans') reveals two chromosomes and a selective capacity to utilize plant glucans.</title>
        <authorList>
            <consortium name="NISC Comparative Sequencing Program"/>
            <person name="Wegmann U."/>
            <person name="Louis P."/>
            <person name="Goesmann A."/>
            <person name="Henrissat B."/>
            <person name="Duncan S.H."/>
            <person name="Flint H.J."/>
        </authorList>
    </citation>
    <scope>NUCLEOTIDE SEQUENCE</scope>
    <source>
        <strain evidence="3">NBRC 103855</strain>
    </source>
</reference>
<gene>
    <name evidence="3" type="ORF">GCM10007913_31760</name>
</gene>